<name>A0ABR5IXI6_9ACTN</name>
<accession>A0ABR5IXI6</accession>
<protein>
    <submittedName>
        <fullName evidence="2">Flagellar motor protein MotB</fullName>
    </submittedName>
</protein>
<comment type="caution">
    <text evidence="2">The sequence shown here is derived from an EMBL/GenBank/DDBJ whole genome shotgun (WGS) entry which is preliminary data.</text>
</comment>
<proteinExistence type="predicted"/>
<dbReference type="Pfam" id="PF14016">
    <property type="entry name" value="DUF4232"/>
    <property type="match status" value="1"/>
</dbReference>
<reference evidence="2 3" key="1">
    <citation type="submission" date="2015-07" db="EMBL/GenBank/DDBJ databases">
        <authorList>
            <person name="Ju K.-S."/>
            <person name="Doroghazi J.R."/>
            <person name="Metcalf W.W."/>
        </authorList>
    </citation>
    <scope>NUCLEOTIDE SEQUENCE [LARGE SCALE GENOMIC DNA]</scope>
    <source>
        <strain evidence="2 3">NRRL B-3589</strain>
    </source>
</reference>
<gene>
    <name evidence="2" type="ORF">ADK38_34350</name>
</gene>
<dbReference type="Proteomes" id="UP000037020">
    <property type="component" value="Unassembled WGS sequence"/>
</dbReference>
<sequence length="137" mass="14516">CHTSELRGAFATGEDAAPDENATGSTTTSIVLTNKGSRTCTIGGFPGVDLTSENGGERWSLARSSAKFSSITLNPGDSTDFKLNLLMTKEDEGFYQPAHVEVTPPNETTSLNLNWPWGTLVKQDGATHPGTFVNPIG</sequence>
<evidence type="ECO:0000313" key="3">
    <source>
        <dbReference type="Proteomes" id="UP000037020"/>
    </source>
</evidence>
<feature type="non-terminal residue" evidence="2">
    <location>
        <position position="1"/>
    </location>
</feature>
<keyword evidence="2" id="KW-0282">Flagellum</keyword>
<dbReference type="EMBL" id="LGUT01003165">
    <property type="protein sequence ID" value="KOG85850.1"/>
    <property type="molecule type" value="Genomic_DNA"/>
</dbReference>
<evidence type="ECO:0000313" key="2">
    <source>
        <dbReference type="EMBL" id="KOG85850.1"/>
    </source>
</evidence>
<keyword evidence="3" id="KW-1185">Reference proteome</keyword>
<dbReference type="InterPro" id="IPR025326">
    <property type="entry name" value="DUF4232"/>
</dbReference>
<keyword evidence="2" id="KW-0969">Cilium</keyword>
<keyword evidence="2" id="KW-0966">Cell projection</keyword>
<feature type="domain" description="DUF4232" evidence="1">
    <location>
        <begin position="1"/>
        <end position="116"/>
    </location>
</feature>
<organism evidence="2 3">
    <name type="scientific">Streptomyces varsoviensis</name>
    <dbReference type="NCBI Taxonomy" id="67373"/>
    <lineage>
        <taxon>Bacteria</taxon>
        <taxon>Bacillati</taxon>
        <taxon>Actinomycetota</taxon>
        <taxon>Actinomycetes</taxon>
        <taxon>Kitasatosporales</taxon>
        <taxon>Streptomycetaceae</taxon>
        <taxon>Streptomyces</taxon>
    </lineage>
</organism>
<evidence type="ECO:0000259" key="1">
    <source>
        <dbReference type="Pfam" id="PF14016"/>
    </source>
</evidence>